<dbReference type="CDD" id="cd24049">
    <property type="entry name" value="ASKHA_NBD_PilM"/>
    <property type="match status" value="1"/>
</dbReference>
<accession>A0ABQ6F8S7</accession>
<proteinExistence type="predicted"/>
<name>A0ABQ6F8S7_9RHOO</name>
<dbReference type="SUPFAM" id="SSF53067">
    <property type="entry name" value="Actin-like ATPase domain"/>
    <property type="match status" value="2"/>
</dbReference>
<organism evidence="1 2">
    <name type="scientific">Zoogloea oryzae</name>
    <dbReference type="NCBI Taxonomy" id="310767"/>
    <lineage>
        <taxon>Bacteria</taxon>
        <taxon>Pseudomonadati</taxon>
        <taxon>Pseudomonadota</taxon>
        <taxon>Betaproteobacteria</taxon>
        <taxon>Rhodocyclales</taxon>
        <taxon>Zoogloeaceae</taxon>
        <taxon>Zoogloea</taxon>
    </lineage>
</organism>
<dbReference type="EMBL" id="BSPX01000011">
    <property type="protein sequence ID" value="GLT21651.1"/>
    <property type="molecule type" value="Genomic_DNA"/>
</dbReference>
<sequence>MGAMEYNALWTSLKGRLAGLKAPWPAIRRNTPIGFDLASERLNLAQITRAGTELRWQAVAGLPYPTPRAELLADPAAFRSFVRDGFKRHGFRGRRVVSVLPPGELQVISVDYTTPNGQDDTATLLRTLKERFKSGLDDAVVDVLPIRRPPESNLRSAVVAVAPRERVIAHLDLLQSAGLEPVAVDIGPAALARVARALVTGDPRANQLIINFGARHSYLTLLWGRRLMFDRSLDFGEAHLADTLARNLDLHAERALALLRKHGLPSRGDEISSTIVELLQPDFQQLAHEVARVLIYFASQTHGGSVDGIYICGSIARLGGAAEFIGRLLAMPVQVLDLWKIPGNEGVPIVEPPAGMTVAAGLALRATA</sequence>
<gene>
    <name evidence="1" type="ORF">GCM10007933_11030</name>
</gene>
<dbReference type="PANTHER" id="PTHR32432">
    <property type="entry name" value="CELL DIVISION PROTEIN FTSA-RELATED"/>
    <property type="match status" value="1"/>
</dbReference>
<dbReference type="InterPro" id="IPR050696">
    <property type="entry name" value="FtsA/MreB"/>
</dbReference>
<reference evidence="2" key="1">
    <citation type="journal article" date="2019" name="Int. J. Syst. Evol. Microbiol.">
        <title>The Global Catalogue of Microorganisms (GCM) 10K type strain sequencing project: providing services to taxonomists for standard genome sequencing and annotation.</title>
        <authorList>
            <consortium name="The Broad Institute Genomics Platform"/>
            <consortium name="The Broad Institute Genome Sequencing Center for Infectious Disease"/>
            <person name="Wu L."/>
            <person name="Ma J."/>
        </authorList>
    </citation>
    <scope>NUCLEOTIDE SEQUENCE [LARGE SCALE GENOMIC DNA]</scope>
    <source>
        <strain evidence="2">NBRC 102407</strain>
    </source>
</reference>
<protein>
    <recommendedName>
        <fullName evidence="3">Type IV pilus assembly protein PilM</fullName>
    </recommendedName>
</protein>
<dbReference type="Gene3D" id="3.30.1490.300">
    <property type="match status" value="1"/>
</dbReference>
<dbReference type="PANTHER" id="PTHR32432:SF3">
    <property type="entry name" value="ETHANOLAMINE UTILIZATION PROTEIN EUTJ"/>
    <property type="match status" value="1"/>
</dbReference>
<evidence type="ECO:0008006" key="3">
    <source>
        <dbReference type="Google" id="ProtNLM"/>
    </source>
</evidence>
<comment type="caution">
    <text evidence="1">The sequence shown here is derived from an EMBL/GenBank/DDBJ whole genome shotgun (WGS) entry which is preliminary data.</text>
</comment>
<evidence type="ECO:0000313" key="1">
    <source>
        <dbReference type="EMBL" id="GLT21651.1"/>
    </source>
</evidence>
<evidence type="ECO:0000313" key="2">
    <source>
        <dbReference type="Proteomes" id="UP001157167"/>
    </source>
</evidence>
<dbReference type="Pfam" id="PF11104">
    <property type="entry name" value="PilM_2"/>
    <property type="match status" value="1"/>
</dbReference>
<keyword evidence="2" id="KW-1185">Reference proteome</keyword>
<dbReference type="Proteomes" id="UP001157167">
    <property type="component" value="Unassembled WGS sequence"/>
</dbReference>
<dbReference type="InterPro" id="IPR005883">
    <property type="entry name" value="PilM"/>
</dbReference>
<dbReference type="Gene3D" id="3.30.420.40">
    <property type="match status" value="2"/>
</dbReference>
<dbReference type="InterPro" id="IPR043129">
    <property type="entry name" value="ATPase_NBD"/>
</dbReference>